<gene>
    <name evidence="1" type="ORF">TBK1r_30190</name>
</gene>
<accession>A0ABX5XQ04</accession>
<sequence>MRTVNPPIRIPATVLALFVVALLPGCGMTVTPLTTEETLILDSAAPNDSLIIWSKFDGVLVVDVDDNDLVPDQRPQTIDAWLGAIDSLESRGFITNDGLKIGCYILTDAGKAATSD</sequence>
<evidence type="ECO:0000313" key="2">
    <source>
        <dbReference type="Proteomes" id="UP000318081"/>
    </source>
</evidence>
<dbReference type="EMBL" id="CP036432">
    <property type="protein sequence ID" value="QDV84074.1"/>
    <property type="molecule type" value="Genomic_DNA"/>
</dbReference>
<proteinExistence type="predicted"/>
<reference evidence="1 2" key="1">
    <citation type="submission" date="2019-02" db="EMBL/GenBank/DDBJ databases">
        <title>Deep-cultivation of Planctomycetes and their phenomic and genomic characterization uncovers novel biology.</title>
        <authorList>
            <person name="Wiegand S."/>
            <person name="Jogler M."/>
            <person name="Boedeker C."/>
            <person name="Pinto D."/>
            <person name="Vollmers J."/>
            <person name="Rivas-Marin E."/>
            <person name="Kohn T."/>
            <person name="Peeters S.H."/>
            <person name="Heuer A."/>
            <person name="Rast P."/>
            <person name="Oberbeckmann S."/>
            <person name="Bunk B."/>
            <person name="Jeske O."/>
            <person name="Meyerdierks A."/>
            <person name="Storesund J.E."/>
            <person name="Kallscheuer N."/>
            <person name="Luecker S."/>
            <person name="Lage O.M."/>
            <person name="Pohl T."/>
            <person name="Merkel B.J."/>
            <person name="Hornburger P."/>
            <person name="Mueller R.-W."/>
            <person name="Bruemmer F."/>
            <person name="Labrenz M."/>
            <person name="Spormann A.M."/>
            <person name="Op den Camp H."/>
            <person name="Overmann J."/>
            <person name="Amann R."/>
            <person name="Jetten M.S.M."/>
            <person name="Mascher T."/>
            <person name="Medema M.H."/>
            <person name="Devos D.P."/>
            <person name="Kaster A.-K."/>
            <person name="Ovreas L."/>
            <person name="Rohde M."/>
            <person name="Galperin M.Y."/>
            <person name="Jogler C."/>
        </authorList>
    </citation>
    <scope>NUCLEOTIDE SEQUENCE [LARGE SCALE GENOMIC DNA]</scope>
    <source>
        <strain evidence="1 2">TBK1r</strain>
    </source>
</reference>
<keyword evidence="2" id="KW-1185">Reference proteome</keyword>
<protein>
    <submittedName>
        <fullName evidence="1">Uncharacterized protein</fullName>
    </submittedName>
</protein>
<dbReference type="Proteomes" id="UP000318081">
    <property type="component" value="Chromosome"/>
</dbReference>
<name>A0ABX5XQ04_9BACT</name>
<organism evidence="1 2">
    <name type="scientific">Stieleria magnilauensis</name>
    <dbReference type="NCBI Taxonomy" id="2527963"/>
    <lineage>
        <taxon>Bacteria</taxon>
        <taxon>Pseudomonadati</taxon>
        <taxon>Planctomycetota</taxon>
        <taxon>Planctomycetia</taxon>
        <taxon>Pirellulales</taxon>
        <taxon>Pirellulaceae</taxon>
        <taxon>Stieleria</taxon>
    </lineage>
</organism>
<evidence type="ECO:0000313" key="1">
    <source>
        <dbReference type="EMBL" id="QDV84074.1"/>
    </source>
</evidence>